<protein>
    <recommendedName>
        <fullName evidence="4">Serine aminopeptidase S33 domain-containing protein</fullName>
    </recommendedName>
</protein>
<dbReference type="PANTHER" id="PTHR10794:SF63">
    <property type="entry name" value="ALPHA_BETA HYDROLASE 1, ISOFORM A"/>
    <property type="match status" value="1"/>
</dbReference>
<dbReference type="Proteomes" id="UP000785679">
    <property type="component" value="Unassembled WGS sequence"/>
</dbReference>
<dbReference type="PANTHER" id="PTHR10794">
    <property type="entry name" value="ABHYDROLASE DOMAIN-CONTAINING PROTEIN"/>
    <property type="match status" value="1"/>
</dbReference>
<feature type="transmembrane region" description="Helical" evidence="3">
    <location>
        <begin position="6"/>
        <end position="23"/>
    </location>
</feature>
<reference evidence="5" key="1">
    <citation type="submission" date="2019-06" db="EMBL/GenBank/DDBJ databases">
        <authorList>
            <person name="Zheng W."/>
        </authorList>
    </citation>
    <scope>NUCLEOTIDE SEQUENCE</scope>
    <source>
        <strain evidence="5">QDHG01</strain>
    </source>
</reference>
<dbReference type="InterPro" id="IPR022742">
    <property type="entry name" value="Hydrolase_4"/>
</dbReference>
<dbReference type="GO" id="GO:0047372">
    <property type="term" value="F:monoacylglycerol lipase activity"/>
    <property type="evidence" value="ECO:0007669"/>
    <property type="project" value="TreeGrafter"/>
</dbReference>
<gene>
    <name evidence="5" type="ORF">FGO68_gene4857</name>
</gene>
<organism evidence="5 6">
    <name type="scientific">Halteria grandinella</name>
    <dbReference type="NCBI Taxonomy" id="5974"/>
    <lineage>
        <taxon>Eukaryota</taxon>
        <taxon>Sar</taxon>
        <taxon>Alveolata</taxon>
        <taxon>Ciliophora</taxon>
        <taxon>Intramacronucleata</taxon>
        <taxon>Spirotrichea</taxon>
        <taxon>Stichotrichia</taxon>
        <taxon>Sporadotrichida</taxon>
        <taxon>Halteriidae</taxon>
        <taxon>Halteria</taxon>
    </lineage>
</organism>
<sequence length="390" mass="44557">MSSSIIFSMPALSVFFVLSFLYLKLRHKKEQLTLHYHPQSALINKVLNTTQLKQLTFSPSLLLFNGNLQCIINPFKGNYLKRFMPFRYSRELFVLKDGGTIGLDWLEGIPFEKQGKSIVAIVPGLSSDSNEVYVVNLVLEAQRNGFKPVVINYRGASNVGLTTGKLYCAGSTDDVREPLRYIYEKYCQNESGRDRPLYLVGNSMGANLTANFLGKEGGKSFIRAAVCVQPPLKMWECGKNLEHRNMGFYNYVLGNNLKRKINLFAPKIHQHYKDNHGIDVHQVLSQCRHLIDIDTHMTAKSFGYGNIENYYDKASCIHRIPHIKTPLFIMMARDDPIIGENAIDHETCKENPYILLGVTDQGGHIGYFESMFHTRQWHTQPVFEFLKSFQ</sequence>
<dbReference type="Pfam" id="PF12146">
    <property type="entry name" value="Hydrolase_4"/>
    <property type="match status" value="1"/>
</dbReference>
<feature type="active site" description="Charge relay system" evidence="2">
    <location>
        <position position="335"/>
    </location>
</feature>
<evidence type="ECO:0000256" key="3">
    <source>
        <dbReference type="SAM" id="Phobius"/>
    </source>
</evidence>
<dbReference type="PIRSF" id="PIRSF005211">
    <property type="entry name" value="Ab_hydro_YheT"/>
    <property type="match status" value="1"/>
</dbReference>
<evidence type="ECO:0000256" key="1">
    <source>
        <dbReference type="ARBA" id="ARBA00010884"/>
    </source>
</evidence>
<dbReference type="EMBL" id="RRYP01011652">
    <property type="protein sequence ID" value="TNV77592.1"/>
    <property type="molecule type" value="Genomic_DNA"/>
</dbReference>
<evidence type="ECO:0000313" key="5">
    <source>
        <dbReference type="EMBL" id="TNV77592.1"/>
    </source>
</evidence>
<dbReference type="GO" id="GO:0034338">
    <property type="term" value="F:short-chain carboxylesterase activity"/>
    <property type="evidence" value="ECO:0007669"/>
    <property type="project" value="TreeGrafter"/>
</dbReference>
<evidence type="ECO:0000259" key="4">
    <source>
        <dbReference type="Pfam" id="PF12146"/>
    </source>
</evidence>
<feature type="active site" description="Charge relay system" evidence="2">
    <location>
        <position position="364"/>
    </location>
</feature>
<comment type="similarity">
    <text evidence="1">Belongs to the AB hydrolase superfamily. AB hydrolase 4 family.</text>
</comment>
<feature type="active site" description="Charge relay system" evidence="2">
    <location>
        <position position="203"/>
    </location>
</feature>
<dbReference type="InterPro" id="IPR050960">
    <property type="entry name" value="AB_hydrolase_4_sf"/>
</dbReference>
<keyword evidence="3" id="KW-0812">Transmembrane</keyword>
<name>A0A8J8NLT8_HALGN</name>
<dbReference type="OrthoDB" id="437070at2759"/>
<comment type="caution">
    <text evidence="5">The sequence shown here is derived from an EMBL/GenBank/DDBJ whole genome shotgun (WGS) entry which is preliminary data.</text>
</comment>
<feature type="domain" description="Serine aminopeptidase S33" evidence="4">
    <location>
        <begin position="116"/>
        <end position="341"/>
    </location>
</feature>
<keyword evidence="6" id="KW-1185">Reference proteome</keyword>
<dbReference type="Gene3D" id="3.40.50.1820">
    <property type="entry name" value="alpha/beta hydrolase"/>
    <property type="match status" value="1"/>
</dbReference>
<evidence type="ECO:0000313" key="6">
    <source>
        <dbReference type="Proteomes" id="UP000785679"/>
    </source>
</evidence>
<dbReference type="InterPro" id="IPR012020">
    <property type="entry name" value="ABHD4"/>
</dbReference>
<accession>A0A8J8NLT8</accession>
<evidence type="ECO:0000256" key="2">
    <source>
        <dbReference type="PIRSR" id="PIRSR005211-1"/>
    </source>
</evidence>
<keyword evidence="3" id="KW-1133">Transmembrane helix</keyword>
<dbReference type="SUPFAM" id="SSF53474">
    <property type="entry name" value="alpha/beta-Hydrolases"/>
    <property type="match status" value="1"/>
</dbReference>
<dbReference type="InterPro" id="IPR029058">
    <property type="entry name" value="AB_hydrolase_fold"/>
</dbReference>
<keyword evidence="3" id="KW-0472">Membrane</keyword>
<dbReference type="AlphaFoldDB" id="A0A8J8NLT8"/>
<proteinExistence type="inferred from homology"/>